<evidence type="ECO:0000256" key="2">
    <source>
        <dbReference type="ARBA" id="ARBA00012706"/>
    </source>
</evidence>
<keyword evidence="3" id="KW-0378">Hydrolase</keyword>
<dbReference type="GO" id="GO:0016985">
    <property type="term" value="F:mannan endo-1,4-beta-mannosidase activity"/>
    <property type="evidence" value="ECO:0007669"/>
    <property type="project" value="TreeGrafter"/>
</dbReference>
<keyword evidence="5" id="KW-0732">Signal</keyword>
<comment type="caution">
    <text evidence="7">The sequence shown here is derived from an EMBL/GenBank/DDBJ whole genome shotgun (WGS) entry which is preliminary data.</text>
</comment>
<dbReference type="Proteomes" id="UP001204579">
    <property type="component" value="Unassembled WGS sequence"/>
</dbReference>
<evidence type="ECO:0000256" key="1">
    <source>
        <dbReference type="ARBA" id="ARBA00001678"/>
    </source>
</evidence>
<organism evidence="7 8">
    <name type="scientific">Phocaeicola barnesiae</name>
    <dbReference type="NCBI Taxonomy" id="376804"/>
    <lineage>
        <taxon>Bacteria</taxon>
        <taxon>Pseudomonadati</taxon>
        <taxon>Bacteroidota</taxon>
        <taxon>Bacteroidia</taxon>
        <taxon>Bacteroidales</taxon>
        <taxon>Bacteroidaceae</taxon>
        <taxon>Phocaeicola</taxon>
    </lineage>
</organism>
<keyword evidence="8" id="KW-1185">Reference proteome</keyword>
<dbReference type="EMBL" id="JANRHJ010000004">
    <property type="protein sequence ID" value="MCR8873347.1"/>
    <property type="molecule type" value="Genomic_DNA"/>
</dbReference>
<dbReference type="RefSeq" id="WP_258335525.1">
    <property type="nucleotide sequence ID" value="NZ_JANRHJ010000004.1"/>
</dbReference>
<proteinExistence type="predicted"/>
<name>A0AAW5N275_9BACT</name>
<evidence type="ECO:0000256" key="4">
    <source>
        <dbReference type="ARBA" id="ARBA00023295"/>
    </source>
</evidence>
<dbReference type="InterPro" id="IPR017853">
    <property type="entry name" value="GH"/>
</dbReference>
<keyword evidence="4" id="KW-0326">Glycosidase</keyword>
<comment type="catalytic activity">
    <reaction evidence="1">
        <text>Random hydrolysis of (1-&gt;4)-beta-D-mannosidic linkages in mannans, galactomannans and glucomannans.</text>
        <dbReference type="EC" id="3.2.1.78"/>
    </reaction>
</comment>
<dbReference type="Pfam" id="PF26410">
    <property type="entry name" value="GH5_mannosidase"/>
    <property type="match status" value="1"/>
</dbReference>
<evidence type="ECO:0000259" key="6">
    <source>
        <dbReference type="Pfam" id="PF26410"/>
    </source>
</evidence>
<accession>A0AAW5N275</accession>
<sequence>MKKWNYMLLLAVSAVFLSCATTTKDKSAPDFVKIENGQFIRAGKPYYYVGTNFWYGAILGSQGQGGDRERLCQELDSMKSIGIDNLRILVGSDGKRGVPAKVEPTLQIAPGVYNDTIFDGLDYLLAEMGKRKMLAVLYLNNSWEWSGGYGQYLQWAGYGNPPAPATDGYQAYMEYVGQFVQSDSAKALYANYVKDVITRTNCYTQIKYTDDPTIMSWQIGNEPRAFADKNKAAFARWMSEAAALIKSLDKNHLVSTGSEGKWGCEMDMSLFEQIHADANVDYLNIHIWPYNWGWARKDSLQENLDRAKQFSKAYIDEHLAIAKKYQKPLVLEEFGYPRDGFLFAKGTPVTARNAYYTYIFDLIAQHAASNSLFAGCNFWGWGGQATPSAMHEYWVPGDDYTGDPAQEQQGLNSVFSSDDSTVNLVRKVNQRLSAEYLSE</sequence>
<evidence type="ECO:0000313" key="7">
    <source>
        <dbReference type="EMBL" id="MCR8873347.1"/>
    </source>
</evidence>
<feature type="signal peptide" evidence="5">
    <location>
        <begin position="1"/>
        <end position="20"/>
    </location>
</feature>
<dbReference type="EC" id="3.2.1.78" evidence="2"/>
<dbReference type="SUPFAM" id="SSF51445">
    <property type="entry name" value="(Trans)glycosidases"/>
    <property type="match status" value="1"/>
</dbReference>
<feature type="domain" description="Glycoside hydrolase family 5" evidence="6">
    <location>
        <begin position="30"/>
        <end position="433"/>
    </location>
</feature>
<reference evidence="7 8" key="1">
    <citation type="submission" date="2022-08" db="EMBL/GenBank/DDBJ databases">
        <authorList>
            <person name="Zeman M."/>
            <person name="Kubasova T."/>
        </authorList>
    </citation>
    <scope>NUCLEOTIDE SEQUENCE [LARGE SCALE GENOMIC DNA]</scope>
    <source>
        <strain evidence="7 8">ET62</strain>
    </source>
</reference>
<dbReference type="Gene3D" id="3.20.20.80">
    <property type="entry name" value="Glycosidases"/>
    <property type="match status" value="1"/>
</dbReference>
<dbReference type="AlphaFoldDB" id="A0AAW5N275"/>
<feature type="chain" id="PRO_5043419930" description="mannan endo-1,4-beta-mannosidase" evidence="5">
    <location>
        <begin position="21"/>
        <end position="439"/>
    </location>
</feature>
<evidence type="ECO:0000256" key="3">
    <source>
        <dbReference type="ARBA" id="ARBA00022801"/>
    </source>
</evidence>
<protein>
    <recommendedName>
        <fullName evidence="2">mannan endo-1,4-beta-mannosidase</fullName>
        <ecNumber evidence="2">3.2.1.78</ecNumber>
    </recommendedName>
</protein>
<dbReference type="InterPro" id="IPR045053">
    <property type="entry name" value="MAN-like"/>
</dbReference>
<dbReference type="PROSITE" id="PS51257">
    <property type="entry name" value="PROKAR_LIPOPROTEIN"/>
    <property type="match status" value="1"/>
</dbReference>
<evidence type="ECO:0000313" key="8">
    <source>
        <dbReference type="Proteomes" id="UP001204579"/>
    </source>
</evidence>
<evidence type="ECO:0000256" key="5">
    <source>
        <dbReference type="SAM" id="SignalP"/>
    </source>
</evidence>
<dbReference type="InterPro" id="IPR001547">
    <property type="entry name" value="Glyco_hydro_5"/>
</dbReference>
<gene>
    <name evidence="7" type="ORF">NW209_04820</name>
</gene>
<dbReference type="PANTHER" id="PTHR31451:SF40">
    <property type="entry name" value="GLYCOSIDE HYDROLASE FAMILY 5 DOMAIN-CONTAINING PROTEIN"/>
    <property type="match status" value="1"/>
</dbReference>
<dbReference type="PANTHER" id="PTHR31451">
    <property type="match status" value="1"/>
</dbReference>